<feature type="region of interest" description="Disordered" evidence="4">
    <location>
        <begin position="1"/>
        <end position="26"/>
    </location>
</feature>
<dbReference type="GO" id="GO:0000978">
    <property type="term" value="F:RNA polymerase II cis-regulatory region sequence-specific DNA binding"/>
    <property type="evidence" value="ECO:0007669"/>
    <property type="project" value="TreeGrafter"/>
</dbReference>
<dbReference type="AlphaFoldDB" id="A0A1E3R065"/>
<dbReference type="STRING" id="984486.A0A1E3R065"/>
<dbReference type="PROSITE" id="PS50005">
    <property type="entry name" value="TPR"/>
    <property type="match status" value="1"/>
</dbReference>
<gene>
    <name evidence="5" type="ORF">BABINDRAFT_159634</name>
</gene>
<organism evidence="5 6">
    <name type="scientific">Babjeviella inositovora NRRL Y-12698</name>
    <dbReference type="NCBI Taxonomy" id="984486"/>
    <lineage>
        <taxon>Eukaryota</taxon>
        <taxon>Fungi</taxon>
        <taxon>Dikarya</taxon>
        <taxon>Ascomycota</taxon>
        <taxon>Saccharomycotina</taxon>
        <taxon>Pichiomycetes</taxon>
        <taxon>Serinales incertae sedis</taxon>
        <taxon>Babjeviella</taxon>
    </lineage>
</organism>
<dbReference type="SUPFAM" id="SSF48452">
    <property type="entry name" value="TPR-like"/>
    <property type="match status" value="1"/>
</dbReference>
<dbReference type="OrthoDB" id="418911at2759"/>
<dbReference type="RefSeq" id="XP_018988522.1">
    <property type="nucleotide sequence ID" value="XM_019127786.1"/>
</dbReference>
<accession>A0A1E3R065</accession>
<evidence type="ECO:0000256" key="1">
    <source>
        <dbReference type="ARBA" id="ARBA00004123"/>
    </source>
</evidence>
<feature type="compositionally biased region" description="Pro residues" evidence="4">
    <location>
        <begin position="581"/>
        <end position="595"/>
    </location>
</feature>
<sequence length="614" mass="66365">MSKRSSDSPPSKKYKRHAHTPSGSGAVQSPFALVTTDTWLGCGRCAQLFGLTPLAITSFEAVLTHDPANMEGLTGLAAALRAHDIDLNQTLGTQKAIDMLTRALSTHARALGTLFEVFKELAECHLLIGLSDQSQVYLHKALELRPEDSSLWLLSGQLLIRLGQPAKATESFKNALFKLPHQKLSPEEVDIARSAHAELAAIAAAEGNIDMATQELMATLHLPPLPPTRSDEHAALWCALLTARERADDIGGAISACENGYRAIGLDHPRLLVTNAHLLLLASAPQFYNPALAIVLLEKVIAQEKAAPGGLNEGEGDFLPWYLLGKAYTLADQPTKAYEVYQVAITRASSSPLPWLAVGLLYLQLAQLSDAFEAYSQAAKLQTDDNSLAIAPAWEGLSCVYERCDNQFVDAADACLRAASCYRASGNTRAAAEVEARARELSLAARKEGPPPALRNPSELPTALLRDLVNVSPSVRIETVKHQRELHARNQQQAQAQAQVQQQAQARRGVQYPAQAARPVVLPPVAPANGITTPQVRPAQQWSPNASMAHPHQPQPPMGPTPGAYYYGPGQSLQHMMSPHQHPPGPMPRGPPEGYPPGQHFVPVGQSYPPPQWR</sequence>
<evidence type="ECO:0000256" key="4">
    <source>
        <dbReference type="SAM" id="MobiDB-lite"/>
    </source>
</evidence>
<keyword evidence="3" id="KW-0802">TPR repeat</keyword>
<reference evidence="6" key="1">
    <citation type="submission" date="2016-05" db="EMBL/GenBank/DDBJ databases">
        <title>Comparative genomics of biotechnologically important yeasts.</title>
        <authorList>
            <consortium name="DOE Joint Genome Institute"/>
            <person name="Riley R."/>
            <person name="Haridas S."/>
            <person name="Wolfe K.H."/>
            <person name="Lopes M.R."/>
            <person name="Hittinger C.T."/>
            <person name="Goker M."/>
            <person name="Salamov A."/>
            <person name="Wisecaver J."/>
            <person name="Long T.M."/>
            <person name="Aerts A.L."/>
            <person name="Barry K."/>
            <person name="Choi C."/>
            <person name="Clum A."/>
            <person name="Coughlan A.Y."/>
            <person name="Deshpande S."/>
            <person name="Douglass A.P."/>
            <person name="Hanson S.J."/>
            <person name="Klenk H.-P."/>
            <person name="Labutti K."/>
            <person name="Lapidus A."/>
            <person name="Lindquist E."/>
            <person name="Lipzen A."/>
            <person name="Meier-Kolthoff J.P."/>
            <person name="Ohm R.A."/>
            <person name="Otillar R.P."/>
            <person name="Pangilinan J."/>
            <person name="Peng Y."/>
            <person name="Rokas A."/>
            <person name="Rosa C.A."/>
            <person name="Scheuner C."/>
            <person name="Sibirny A.A."/>
            <person name="Slot J.C."/>
            <person name="Stielow J.B."/>
            <person name="Sun H."/>
            <person name="Kurtzman C.P."/>
            <person name="Blackwell M."/>
            <person name="Grigoriev I.V."/>
            <person name="Jeffries T.W."/>
        </authorList>
    </citation>
    <scope>NUCLEOTIDE SEQUENCE [LARGE SCALE GENOMIC DNA]</scope>
    <source>
        <strain evidence="6">NRRL Y-12698</strain>
    </source>
</reference>
<feature type="region of interest" description="Disordered" evidence="4">
    <location>
        <begin position="543"/>
        <end position="614"/>
    </location>
</feature>
<dbReference type="InterPro" id="IPR051630">
    <property type="entry name" value="Corepressor-Demethylase"/>
</dbReference>
<dbReference type="PANTHER" id="PTHR14017">
    <property type="entry name" value="LYSINE-SPECIFIC DEMETHYLASE"/>
    <property type="match status" value="1"/>
</dbReference>
<dbReference type="PANTHER" id="PTHR14017:SF1">
    <property type="entry name" value="LD02225P"/>
    <property type="match status" value="1"/>
</dbReference>
<keyword evidence="2" id="KW-0539">Nucleus</keyword>
<evidence type="ECO:0000313" key="5">
    <source>
        <dbReference type="EMBL" id="ODQ83194.1"/>
    </source>
</evidence>
<dbReference type="GO" id="GO:0000122">
    <property type="term" value="P:negative regulation of transcription by RNA polymerase II"/>
    <property type="evidence" value="ECO:0007669"/>
    <property type="project" value="TreeGrafter"/>
</dbReference>
<evidence type="ECO:0000256" key="3">
    <source>
        <dbReference type="PROSITE-ProRule" id="PRU00339"/>
    </source>
</evidence>
<dbReference type="InterPro" id="IPR019734">
    <property type="entry name" value="TPR_rpt"/>
</dbReference>
<dbReference type="InterPro" id="IPR011990">
    <property type="entry name" value="TPR-like_helical_dom_sf"/>
</dbReference>
<dbReference type="GO" id="GO:0031490">
    <property type="term" value="F:chromatin DNA binding"/>
    <property type="evidence" value="ECO:0007669"/>
    <property type="project" value="TreeGrafter"/>
</dbReference>
<protein>
    <submittedName>
        <fullName evidence="5">Uncharacterized protein</fullName>
    </submittedName>
</protein>
<dbReference type="EMBL" id="KV454426">
    <property type="protein sequence ID" value="ODQ83194.1"/>
    <property type="molecule type" value="Genomic_DNA"/>
</dbReference>
<dbReference type="GO" id="GO:0017053">
    <property type="term" value="C:transcription repressor complex"/>
    <property type="evidence" value="ECO:0007669"/>
    <property type="project" value="TreeGrafter"/>
</dbReference>
<evidence type="ECO:0000256" key="2">
    <source>
        <dbReference type="ARBA" id="ARBA00023242"/>
    </source>
</evidence>
<dbReference type="Proteomes" id="UP000094336">
    <property type="component" value="Unassembled WGS sequence"/>
</dbReference>
<name>A0A1E3R065_9ASCO</name>
<dbReference type="Gene3D" id="1.25.40.10">
    <property type="entry name" value="Tetratricopeptide repeat domain"/>
    <property type="match status" value="2"/>
</dbReference>
<feature type="repeat" description="TPR" evidence="3">
    <location>
        <begin position="352"/>
        <end position="385"/>
    </location>
</feature>
<evidence type="ECO:0000313" key="6">
    <source>
        <dbReference type="Proteomes" id="UP000094336"/>
    </source>
</evidence>
<proteinExistence type="predicted"/>
<comment type="subcellular location">
    <subcellularLocation>
        <location evidence="1">Nucleus</location>
    </subcellularLocation>
</comment>
<feature type="compositionally biased region" description="Low complexity" evidence="4">
    <location>
        <begin position="561"/>
        <end position="580"/>
    </location>
</feature>
<dbReference type="GO" id="GO:0005634">
    <property type="term" value="C:nucleus"/>
    <property type="evidence" value="ECO:0007669"/>
    <property type="project" value="UniProtKB-SubCell"/>
</dbReference>
<dbReference type="GeneID" id="30145639"/>
<dbReference type="SMART" id="SM00028">
    <property type="entry name" value="TPR"/>
    <property type="match status" value="5"/>
</dbReference>
<keyword evidence="6" id="KW-1185">Reference proteome</keyword>